<feature type="transmembrane region" description="Helical" evidence="8">
    <location>
        <begin position="208"/>
        <end position="231"/>
    </location>
</feature>
<dbReference type="GO" id="GO:0030395">
    <property type="term" value="F:lactose binding"/>
    <property type="evidence" value="ECO:0007669"/>
    <property type="project" value="TreeGrafter"/>
</dbReference>
<feature type="domain" description="Major facilitator superfamily associated" evidence="9">
    <location>
        <begin position="15"/>
        <end position="362"/>
    </location>
</feature>
<protein>
    <submittedName>
        <fullName evidence="10">3-phenylpropionic acid transporter</fullName>
    </submittedName>
</protein>
<feature type="transmembrane region" description="Helical" evidence="8">
    <location>
        <begin position="306"/>
        <end position="327"/>
    </location>
</feature>
<accession>A0AA37HRD7</accession>
<feature type="transmembrane region" description="Helical" evidence="8">
    <location>
        <begin position="364"/>
        <end position="384"/>
    </location>
</feature>
<evidence type="ECO:0000259" key="9">
    <source>
        <dbReference type="Pfam" id="PF12832"/>
    </source>
</evidence>
<feature type="transmembrane region" description="Helical" evidence="8">
    <location>
        <begin position="339"/>
        <end position="358"/>
    </location>
</feature>
<dbReference type="Gene3D" id="1.20.1250.20">
    <property type="entry name" value="MFS general substrate transporter like domains"/>
    <property type="match status" value="2"/>
</dbReference>
<evidence type="ECO:0000313" key="10">
    <source>
        <dbReference type="EMBL" id="GJD80240.1"/>
    </source>
</evidence>
<feature type="transmembrane region" description="Helical" evidence="8">
    <location>
        <begin position="243"/>
        <end position="264"/>
    </location>
</feature>
<keyword evidence="5 8" id="KW-0812">Transmembrane</keyword>
<dbReference type="InterPro" id="IPR024989">
    <property type="entry name" value="MFS_assoc_dom"/>
</dbReference>
<dbReference type="PANTHER" id="PTHR23522">
    <property type="entry name" value="BLL5896 PROTEIN"/>
    <property type="match status" value="1"/>
</dbReference>
<feature type="transmembrane region" description="Helical" evidence="8">
    <location>
        <begin position="142"/>
        <end position="162"/>
    </location>
</feature>
<keyword evidence="11" id="KW-1185">Reference proteome</keyword>
<dbReference type="SUPFAM" id="SSF103473">
    <property type="entry name" value="MFS general substrate transporter"/>
    <property type="match status" value="1"/>
</dbReference>
<dbReference type="PIRSF" id="PIRSF004925">
    <property type="entry name" value="HcaT"/>
    <property type="match status" value="1"/>
</dbReference>
<evidence type="ECO:0000256" key="2">
    <source>
        <dbReference type="ARBA" id="ARBA00022448"/>
    </source>
</evidence>
<feature type="transmembrane region" description="Helical" evidence="8">
    <location>
        <begin position="100"/>
        <end position="121"/>
    </location>
</feature>
<feature type="transmembrane region" description="Helical" evidence="8">
    <location>
        <begin position="74"/>
        <end position="94"/>
    </location>
</feature>
<feature type="transmembrane region" description="Helical" evidence="8">
    <location>
        <begin position="276"/>
        <end position="294"/>
    </location>
</feature>
<dbReference type="AlphaFoldDB" id="A0AA37HRD7"/>
<comment type="caution">
    <text evidence="10">The sequence shown here is derived from an EMBL/GenBank/DDBJ whole genome shotgun (WGS) entry which is preliminary data.</text>
</comment>
<evidence type="ECO:0000256" key="6">
    <source>
        <dbReference type="ARBA" id="ARBA00022989"/>
    </source>
</evidence>
<dbReference type="RefSeq" id="WP_238304097.1">
    <property type="nucleotide sequence ID" value="NZ_BPQM01000089.1"/>
</dbReference>
<proteinExistence type="predicted"/>
<keyword evidence="3" id="KW-1003">Cell membrane</keyword>
<evidence type="ECO:0000313" key="11">
    <source>
        <dbReference type="Proteomes" id="UP001055108"/>
    </source>
</evidence>
<dbReference type="Pfam" id="PF12832">
    <property type="entry name" value="MFS_1_like"/>
    <property type="match status" value="1"/>
</dbReference>
<evidence type="ECO:0000256" key="5">
    <source>
        <dbReference type="ARBA" id="ARBA00022692"/>
    </source>
</evidence>
<dbReference type="InterPro" id="IPR026032">
    <property type="entry name" value="HcaT-like"/>
</dbReference>
<dbReference type="Proteomes" id="UP001055108">
    <property type="component" value="Unassembled WGS sequence"/>
</dbReference>
<keyword evidence="6 8" id="KW-1133">Transmembrane helix</keyword>
<reference evidence="10" key="1">
    <citation type="journal article" date="2016" name="Front. Microbiol.">
        <title>Genome Sequence of the Piezophilic, Mesophilic Sulfate-Reducing Bacterium Desulfovibrio indicus J2T.</title>
        <authorList>
            <person name="Cao J."/>
            <person name="Maignien L."/>
            <person name="Shao Z."/>
            <person name="Alain K."/>
            <person name="Jebbar M."/>
        </authorList>
    </citation>
    <scope>NUCLEOTIDE SEQUENCE</scope>
    <source>
        <strain evidence="10">NBRC 103626</strain>
    </source>
</reference>
<organism evidence="10 11">
    <name type="scientific">Methylobacterium gregans</name>
    <dbReference type="NCBI Taxonomy" id="374424"/>
    <lineage>
        <taxon>Bacteria</taxon>
        <taxon>Pseudomonadati</taxon>
        <taxon>Pseudomonadota</taxon>
        <taxon>Alphaproteobacteria</taxon>
        <taxon>Hyphomicrobiales</taxon>
        <taxon>Methylobacteriaceae</taxon>
        <taxon>Methylobacterium</taxon>
    </lineage>
</organism>
<dbReference type="PANTHER" id="PTHR23522:SF10">
    <property type="entry name" value="3-PHENYLPROPIONIC ACID TRANSPORTER-RELATED"/>
    <property type="match status" value="1"/>
</dbReference>
<reference evidence="10" key="2">
    <citation type="submission" date="2021-08" db="EMBL/GenBank/DDBJ databases">
        <authorList>
            <person name="Tani A."/>
            <person name="Ola A."/>
            <person name="Ogura Y."/>
            <person name="Katsura K."/>
            <person name="Hayashi T."/>
        </authorList>
    </citation>
    <scope>NUCLEOTIDE SEQUENCE</scope>
    <source>
        <strain evidence="10">NBRC 103626</strain>
    </source>
</reference>
<evidence type="ECO:0000256" key="3">
    <source>
        <dbReference type="ARBA" id="ARBA00022475"/>
    </source>
</evidence>
<dbReference type="InterPro" id="IPR036259">
    <property type="entry name" value="MFS_trans_sf"/>
</dbReference>
<feature type="transmembrane region" description="Helical" evidence="8">
    <location>
        <begin position="16"/>
        <end position="37"/>
    </location>
</feature>
<keyword evidence="4" id="KW-0997">Cell inner membrane</keyword>
<gene>
    <name evidence="10" type="primary">hcaT_2</name>
    <name evidence="10" type="ORF">NBEOAGPD_3481</name>
</gene>
<dbReference type="GO" id="GO:0005886">
    <property type="term" value="C:plasma membrane"/>
    <property type="evidence" value="ECO:0007669"/>
    <property type="project" value="UniProtKB-SubCell"/>
</dbReference>
<dbReference type="NCBIfam" id="NF037955">
    <property type="entry name" value="mfs"/>
    <property type="match status" value="1"/>
</dbReference>
<evidence type="ECO:0000256" key="8">
    <source>
        <dbReference type="SAM" id="Phobius"/>
    </source>
</evidence>
<name>A0AA37HRD7_9HYPH</name>
<comment type="subcellular location">
    <subcellularLocation>
        <location evidence="1">Cell inner membrane</location>
        <topology evidence="1">Multi-pass membrane protein</topology>
    </subcellularLocation>
</comment>
<evidence type="ECO:0000256" key="1">
    <source>
        <dbReference type="ARBA" id="ARBA00004429"/>
    </source>
</evidence>
<evidence type="ECO:0000256" key="7">
    <source>
        <dbReference type="ARBA" id="ARBA00023136"/>
    </source>
</evidence>
<feature type="transmembrane region" description="Helical" evidence="8">
    <location>
        <begin position="43"/>
        <end position="62"/>
    </location>
</feature>
<keyword evidence="7 8" id="KW-0472">Membrane</keyword>
<sequence>MFHAPPAPAQTGAPRLALLYAVVFVEIGIAMPFMPVWLDALGLDPTVIGLLLALPIATRIVATAPLMSLIDRGVGARTLLLVGSLGLALTYGLMPAAAPLGWGLLAALTVLNAIAGAPLVPSIDYLTLAAVRARPRLDYARIRMAGSVAFLAANLAGGALLTGLGGEVAVPLLLTGLALIASSVAFISRDVAPAPVRTFGDDRPRLPLDLWLCIGAAAAIQASHAAIYSFGSIHWTGHGLSTATVGGLWGVGVLSEIVLFALIGRLPARWRTPFRLLAMGGAAALVRALGLYALGDWLPALVALQALHGFTFGATQLGAMAAVSGFAPEGARGRAQGTLSAVNATVSASATILTGFAYRAGGPLAFAMMAPLALAGLALTAAAARRHVRQGTRPQGMNTEA</sequence>
<dbReference type="EMBL" id="BPQM01000089">
    <property type="protein sequence ID" value="GJD80240.1"/>
    <property type="molecule type" value="Genomic_DNA"/>
</dbReference>
<keyword evidence="2" id="KW-0813">Transport</keyword>
<feature type="transmembrane region" description="Helical" evidence="8">
    <location>
        <begin position="168"/>
        <end position="187"/>
    </location>
</feature>
<evidence type="ECO:0000256" key="4">
    <source>
        <dbReference type="ARBA" id="ARBA00022519"/>
    </source>
</evidence>
<dbReference type="GO" id="GO:0015528">
    <property type="term" value="F:lactose:proton symporter activity"/>
    <property type="evidence" value="ECO:0007669"/>
    <property type="project" value="TreeGrafter"/>
</dbReference>